<evidence type="ECO:0000313" key="2">
    <source>
        <dbReference type="Proteomes" id="UP000617734"/>
    </source>
</evidence>
<dbReference type="RefSeq" id="WP_190213171.1">
    <property type="nucleotide sequence ID" value="NZ_BNBO01000032.1"/>
</dbReference>
<dbReference type="EMBL" id="BNBO01000032">
    <property type="protein sequence ID" value="GHH77223.1"/>
    <property type="molecule type" value="Genomic_DNA"/>
</dbReference>
<comment type="caution">
    <text evidence="1">The sequence shown here is derived from an EMBL/GenBank/DDBJ whole genome shotgun (WGS) entry which is preliminary data.</text>
</comment>
<organism evidence="1 2">
    <name type="scientific">Kitasatospora indigofera</name>
    <dbReference type="NCBI Taxonomy" id="67307"/>
    <lineage>
        <taxon>Bacteria</taxon>
        <taxon>Bacillati</taxon>
        <taxon>Actinomycetota</taxon>
        <taxon>Actinomycetes</taxon>
        <taxon>Kitasatosporales</taxon>
        <taxon>Streptomycetaceae</taxon>
        <taxon>Kitasatospora</taxon>
    </lineage>
</organism>
<proteinExistence type="predicted"/>
<dbReference type="GeneID" id="95355400"/>
<keyword evidence="2" id="KW-1185">Reference proteome</keyword>
<reference evidence="1" key="2">
    <citation type="submission" date="2020-09" db="EMBL/GenBank/DDBJ databases">
        <authorList>
            <person name="Sun Q."/>
            <person name="Ohkuma M."/>
        </authorList>
    </citation>
    <scope>NUCLEOTIDE SEQUENCE</scope>
    <source>
        <strain evidence="1">JCM 4646</strain>
    </source>
</reference>
<protein>
    <submittedName>
        <fullName evidence="1">Uncharacterized protein</fullName>
    </submittedName>
</protein>
<dbReference type="Proteomes" id="UP000617734">
    <property type="component" value="Unassembled WGS sequence"/>
</dbReference>
<accession>A0A919G467</accession>
<name>A0A919G467_9ACTN</name>
<evidence type="ECO:0000313" key="1">
    <source>
        <dbReference type="EMBL" id="GHH77223.1"/>
    </source>
</evidence>
<sequence>MAERLKKLEDLKTEFTRFPEMAALVGKIEAELKDVGVKNVKGGGHDQIGKQYHEKVDKPTASLSQLVESIRLKLLSIGEHGESTADLFDAADEHAADLA</sequence>
<reference evidence="1" key="1">
    <citation type="journal article" date="2014" name="Int. J. Syst. Evol. Microbiol.">
        <title>Complete genome sequence of Corynebacterium casei LMG S-19264T (=DSM 44701T), isolated from a smear-ripened cheese.</title>
        <authorList>
            <consortium name="US DOE Joint Genome Institute (JGI-PGF)"/>
            <person name="Walter F."/>
            <person name="Albersmeier A."/>
            <person name="Kalinowski J."/>
            <person name="Ruckert C."/>
        </authorList>
    </citation>
    <scope>NUCLEOTIDE SEQUENCE</scope>
    <source>
        <strain evidence="1">JCM 4646</strain>
    </source>
</reference>
<dbReference type="AlphaFoldDB" id="A0A919G467"/>
<gene>
    <name evidence="1" type="ORF">GCM10018781_50280</name>
</gene>